<dbReference type="InterPro" id="IPR005320">
    <property type="entry name" value="Peptidase_S51"/>
</dbReference>
<dbReference type="SUPFAM" id="SSF52317">
    <property type="entry name" value="Class I glutamine amidotransferase-like"/>
    <property type="match status" value="1"/>
</dbReference>
<accession>A0A7C1SVB5</accession>
<comment type="similarity">
    <text evidence="1">Belongs to the peptidase S51 family.</text>
</comment>
<gene>
    <name evidence="5" type="ORF">ENI09_01765</name>
</gene>
<comment type="caution">
    <text evidence="5">The sequence shown here is derived from an EMBL/GenBank/DDBJ whole genome shotgun (WGS) entry which is preliminary data.</text>
</comment>
<evidence type="ECO:0000256" key="1">
    <source>
        <dbReference type="ARBA" id="ARBA00006534"/>
    </source>
</evidence>
<name>A0A7C1SVB5_UNCKA</name>
<evidence type="ECO:0000256" key="4">
    <source>
        <dbReference type="ARBA" id="ARBA00022825"/>
    </source>
</evidence>
<reference evidence="5" key="1">
    <citation type="journal article" date="2020" name="mSystems">
        <title>Genome- and Community-Level Interaction Insights into Carbon Utilization and Element Cycling Functions of Hydrothermarchaeota in Hydrothermal Sediment.</title>
        <authorList>
            <person name="Zhou Z."/>
            <person name="Liu Y."/>
            <person name="Xu W."/>
            <person name="Pan J."/>
            <person name="Luo Z.H."/>
            <person name="Li M."/>
        </authorList>
    </citation>
    <scope>NUCLEOTIDE SEQUENCE [LARGE SCALE GENOMIC DNA]</scope>
    <source>
        <strain evidence="5">HyVt-365</strain>
    </source>
</reference>
<keyword evidence="3" id="KW-0378">Hydrolase</keyword>
<proteinExistence type="inferred from homology"/>
<keyword evidence="2" id="KW-0645">Protease</keyword>
<dbReference type="Pfam" id="PF03575">
    <property type="entry name" value="Peptidase_S51"/>
    <property type="match status" value="1"/>
</dbReference>
<evidence type="ECO:0000256" key="2">
    <source>
        <dbReference type="ARBA" id="ARBA00022670"/>
    </source>
</evidence>
<dbReference type="EMBL" id="DRHH01000075">
    <property type="protein sequence ID" value="HEB14116.1"/>
    <property type="molecule type" value="Genomic_DNA"/>
</dbReference>
<dbReference type="Proteomes" id="UP000885744">
    <property type="component" value="Unassembled WGS sequence"/>
</dbReference>
<dbReference type="InterPro" id="IPR029062">
    <property type="entry name" value="Class_I_gatase-like"/>
</dbReference>
<evidence type="ECO:0000313" key="5">
    <source>
        <dbReference type="EMBL" id="HEB14116.1"/>
    </source>
</evidence>
<keyword evidence="4" id="KW-0720">Serine protease</keyword>
<organism evidence="5">
    <name type="scientific">candidate division WWE3 bacterium</name>
    <dbReference type="NCBI Taxonomy" id="2053526"/>
    <lineage>
        <taxon>Bacteria</taxon>
        <taxon>Katanobacteria</taxon>
    </lineage>
</organism>
<dbReference type="Gene3D" id="3.40.50.880">
    <property type="match status" value="1"/>
</dbReference>
<dbReference type="PANTHER" id="PTHR20842">
    <property type="entry name" value="PROTEASE S51 ALPHA-ASPARTYL DIPEPTIDASE"/>
    <property type="match status" value="1"/>
</dbReference>
<dbReference type="GO" id="GO:0008236">
    <property type="term" value="F:serine-type peptidase activity"/>
    <property type="evidence" value="ECO:0007669"/>
    <property type="project" value="UniProtKB-KW"/>
</dbReference>
<protein>
    <recommendedName>
        <fullName evidence="6">Peptidase E</fullName>
    </recommendedName>
</protein>
<evidence type="ECO:0008006" key="6">
    <source>
        <dbReference type="Google" id="ProtNLM"/>
    </source>
</evidence>
<sequence>MKHIFLAGGGSEKDSRKIDEEFVKTVDLTKPLVYIPNAAKEGKFSSCLAWFKSAMTPLGVENIEMWDSLEPRYPIDKIAGIYLGGGNTWKLLEELRESRFVDYLLQAIEVGTSVYGGSAGAIILGKDIRTDISLENLKSRGFEGLDVVSGYSVACHYRPEQASQISKLVGTLGCRIIAIPEKSGIYLRGEVLSVFGEKPAYIFNGSEITRLKPG</sequence>
<dbReference type="PANTHER" id="PTHR20842:SF0">
    <property type="entry name" value="ALPHA-ASPARTYL DIPEPTIDASE"/>
    <property type="match status" value="1"/>
</dbReference>
<dbReference type="GO" id="GO:0006508">
    <property type="term" value="P:proteolysis"/>
    <property type="evidence" value="ECO:0007669"/>
    <property type="project" value="UniProtKB-KW"/>
</dbReference>
<evidence type="ECO:0000256" key="3">
    <source>
        <dbReference type="ARBA" id="ARBA00022801"/>
    </source>
</evidence>
<dbReference type="AlphaFoldDB" id="A0A7C1SVB5"/>